<dbReference type="Pfam" id="PF21322">
    <property type="entry name" value="KDM6_C-hel"/>
    <property type="match status" value="1"/>
</dbReference>
<dbReference type="GO" id="GO:0008168">
    <property type="term" value="F:methyltransferase activity"/>
    <property type="evidence" value="ECO:0007669"/>
    <property type="project" value="UniProtKB-KW"/>
</dbReference>
<keyword evidence="2" id="KW-0808">Transferase</keyword>
<dbReference type="Proteomes" id="UP000310200">
    <property type="component" value="Unassembled WGS sequence"/>
</dbReference>
<organism evidence="2 3">
    <name type="scientific">Temnothorax longispinosus</name>
    <dbReference type="NCBI Taxonomy" id="300112"/>
    <lineage>
        <taxon>Eukaryota</taxon>
        <taxon>Metazoa</taxon>
        <taxon>Ecdysozoa</taxon>
        <taxon>Arthropoda</taxon>
        <taxon>Hexapoda</taxon>
        <taxon>Insecta</taxon>
        <taxon>Pterygota</taxon>
        <taxon>Neoptera</taxon>
        <taxon>Endopterygota</taxon>
        <taxon>Hymenoptera</taxon>
        <taxon>Apocrita</taxon>
        <taxon>Aculeata</taxon>
        <taxon>Formicoidea</taxon>
        <taxon>Formicidae</taxon>
        <taxon>Myrmicinae</taxon>
        <taxon>Temnothorax</taxon>
    </lineage>
</organism>
<evidence type="ECO:0000313" key="2">
    <source>
        <dbReference type="EMBL" id="TGZ52339.1"/>
    </source>
</evidence>
<gene>
    <name evidence="2" type="ORF">DBV15_11722</name>
</gene>
<keyword evidence="3" id="KW-1185">Reference proteome</keyword>
<comment type="caution">
    <text evidence="2">The sequence shown here is derived from an EMBL/GenBank/DDBJ whole genome shotgun (WGS) entry which is preliminary data.</text>
</comment>
<sequence length="93" mass="11233">MVRLSWRLARYAKAKVSDPQLFQLIKNCMLQTMKQNCLTLEFMEHKGVEMKYDCKIDHMTYCKDCNVEIFNIYICKKERKEQERGILLHTLRV</sequence>
<dbReference type="EMBL" id="QBLH01001296">
    <property type="protein sequence ID" value="TGZ52339.1"/>
    <property type="molecule type" value="Genomic_DNA"/>
</dbReference>
<name>A0A4S2KVX1_9HYME</name>
<evidence type="ECO:0000259" key="1">
    <source>
        <dbReference type="Pfam" id="PF21322"/>
    </source>
</evidence>
<proteinExistence type="predicted"/>
<accession>A0A4S2KVX1</accession>
<feature type="domain" description="Lysine-specific demethylase 6A/B-like C-terminal helical" evidence="1">
    <location>
        <begin position="1"/>
        <end position="35"/>
    </location>
</feature>
<evidence type="ECO:0000313" key="3">
    <source>
        <dbReference type="Proteomes" id="UP000310200"/>
    </source>
</evidence>
<dbReference type="STRING" id="300112.A0A4S2KVX1"/>
<keyword evidence="2" id="KW-0489">Methyltransferase</keyword>
<reference evidence="2 3" key="1">
    <citation type="journal article" date="2019" name="Philos. Trans. R. Soc. Lond., B, Biol. Sci.">
        <title>Ant behaviour and brain gene expression of defending hosts depend on the ecological success of the intruding social parasite.</title>
        <authorList>
            <person name="Kaur R."/>
            <person name="Stoldt M."/>
            <person name="Jongepier E."/>
            <person name="Feldmeyer B."/>
            <person name="Menzel F."/>
            <person name="Bornberg-Bauer E."/>
            <person name="Foitzik S."/>
        </authorList>
    </citation>
    <scope>NUCLEOTIDE SEQUENCE [LARGE SCALE GENOMIC DNA]</scope>
    <source>
        <tissue evidence="2">Whole body</tissue>
    </source>
</reference>
<dbReference type="InterPro" id="IPR048562">
    <property type="entry name" value="KDM6A_B-like_C-hel"/>
</dbReference>
<dbReference type="GO" id="GO:0032259">
    <property type="term" value="P:methylation"/>
    <property type="evidence" value="ECO:0007669"/>
    <property type="project" value="UniProtKB-KW"/>
</dbReference>
<dbReference type="Gene3D" id="1.20.58.1370">
    <property type="match status" value="1"/>
</dbReference>
<dbReference type="AlphaFoldDB" id="A0A4S2KVX1"/>
<protein>
    <submittedName>
        <fullName evidence="2">Lysine-specific demethylase 6A</fullName>
    </submittedName>
</protein>